<evidence type="ECO:0000313" key="1">
    <source>
        <dbReference type="EMBL" id="KAJ4468312.1"/>
    </source>
</evidence>
<keyword evidence="2" id="KW-1185">Reference proteome</keyword>
<dbReference type="AlphaFoldDB" id="A0A9W8ZWP3"/>
<sequence length="208" mass="23726">MSSITSQAQILPSRTGRIILKKPIAENDKDVAILRSHPEIRKNLRYYPETFFDRRCTSSSRNSSYRPHFAHLSRLQQPDADMDGTQKELFIGTAILHVNGFHRSCGSGLLITPDKQRGGAETDVIYTLFTNIFEELKLHRTYLKTSSTNVPMRAWLEKVAGARLETEEQEGWLDLIDSRGFSYVSGYAILDWEWHGRVKSALEKPLGL</sequence>
<dbReference type="EMBL" id="JAOTPV010000037">
    <property type="protein sequence ID" value="KAJ4468312.1"/>
    <property type="molecule type" value="Genomic_DNA"/>
</dbReference>
<accession>A0A9W8ZWP3</accession>
<dbReference type="SUPFAM" id="SSF55729">
    <property type="entry name" value="Acyl-CoA N-acyltransferases (Nat)"/>
    <property type="match status" value="1"/>
</dbReference>
<dbReference type="Proteomes" id="UP001150266">
    <property type="component" value="Unassembled WGS sequence"/>
</dbReference>
<organism evidence="1 2">
    <name type="scientific">Lentinula aciculospora</name>
    <dbReference type="NCBI Taxonomy" id="153920"/>
    <lineage>
        <taxon>Eukaryota</taxon>
        <taxon>Fungi</taxon>
        <taxon>Dikarya</taxon>
        <taxon>Basidiomycota</taxon>
        <taxon>Agaricomycotina</taxon>
        <taxon>Agaricomycetes</taxon>
        <taxon>Agaricomycetidae</taxon>
        <taxon>Agaricales</taxon>
        <taxon>Marasmiineae</taxon>
        <taxon>Omphalotaceae</taxon>
        <taxon>Lentinula</taxon>
    </lineage>
</organism>
<dbReference type="InterPro" id="IPR016181">
    <property type="entry name" value="Acyl_CoA_acyltransferase"/>
</dbReference>
<dbReference type="OrthoDB" id="64477at2759"/>
<reference evidence="1" key="1">
    <citation type="submission" date="2022-08" db="EMBL/GenBank/DDBJ databases">
        <title>A Global Phylogenomic Analysis of the Shiitake Genus Lentinula.</title>
        <authorList>
            <consortium name="DOE Joint Genome Institute"/>
            <person name="Sierra-Patev S."/>
            <person name="Min B."/>
            <person name="Naranjo-Ortiz M."/>
            <person name="Looney B."/>
            <person name="Konkel Z."/>
            <person name="Slot J.C."/>
            <person name="Sakamoto Y."/>
            <person name="Steenwyk J.L."/>
            <person name="Rokas A."/>
            <person name="Carro J."/>
            <person name="Camarero S."/>
            <person name="Ferreira P."/>
            <person name="Molpeceres G."/>
            <person name="Ruiz-Duenas F.J."/>
            <person name="Serrano A."/>
            <person name="Henrissat B."/>
            <person name="Drula E."/>
            <person name="Hughes K.W."/>
            <person name="Mata J.L."/>
            <person name="Ishikawa N.K."/>
            <person name="Vargas-Isla R."/>
            <person name="Ushijima S."/>
            <person name="Smith C.A."/>
            <person name="Ahrendt S."/>
            <person name="Andreopoulos W."/>
            <person name="He G."/>
            <person name="Labutti K."/>
            <person name="Lipzen A."/>
            <person name="Ng V."/>
            <person name="Riley R."/>
            <person name="Sandor L."/>
            <person name="Barry K."/>
            <person name="Martinez A.T."/>
            <person name="Xiao Y."/>
            <person name="Gibbons J.G."/>
            <person name="Terashima K."/>
            <person name="Grigoriev I.V."/>
            <person name="Hibbett D.S."/>
        </authorList>
    </citation>
    <scope>NUCLEOTIDE SEQUENCE</scope>
    <source>
        <strain evidence="1">JLM2183</strain>
    </source>
</reference>
<evidence type="ECO:0000313" key="2">
    <source>
        <dbReference type="Proteomes" id="UP001150266"/>
    </source>
</evidence>
<protein>
    <submittedName>
        <fullName evidence="1">Uncharacterized protein</fullName>
    </submittedName>
</protein>
<gene>
    <name evidence="1" type="ORF">J3R30DRAFT_3410391</name>
</gene>
<name>A0A9W8ZWP3_9AGAR</name>
<dbReference type="Gene3D" id="3.40.630.30">
    <property type="match status" value="1"/>
</dbReference>
<comment type="caution">
    <text evidence="1">The sequence shown here is derived from an EMBL/GenBank/DDBJ whole genome shotgun (WGS) entry which is preliminary data.</text>
</comment>
<proteinExistence type="predicted"/>